<evidence type="ECO:0000313" key="2">
    <source>
        <dbReference type="EMBL" id="AOR35093.1"/>
    </source>
</evidence>
<feature type="region of interest" description="Disordered" evidence="1">
    <location>
        <begin position="134"/>
        <end position="158"/>
    </location>
</feature>
<accession>A0A1D7YHL7</accession>
<protein>
    <submittedName>
        <fullName evidence="2">Nucleopolyhedrovirus P10 family protein</fullName>
    </submittedName>
</protein>
<sequence length="240" mass="25012">MTADRWTQEVRRQVGLGRLLPLGGPRDGAWIAEGAARTVLERAAAAGVPGVRLDALRLTLADPDEVDQPVVPAPPSALPPGPLRLSADFAATAAEPLPAVASRLRLTLATAAAERLGLVLREVDLRVTDLLESQEPAPEVRAPRPVPAREATDPDEARAAEAALSVPGVTGLTGSLGGLGRAIHLEERTAGTALAHRHARVELATGADHRAVEVARRVRAAVRDALEDRPTVAVLVTAVG</sequence>
<proteinExistence type="predicted"/>
<name>A0A1D7YHL7_9ACTN</name>
<dbReference type="Proteomes" id="UP000094960">
    <property type="component" value="Chromosome"/>
</dbReference>
<evidence type="ECO:0000313" key="3">
    <source>
        <dbReference type="Proteomes" id="UP000094960"/>
    </source>
</evidence>
<dbReference type="EMBL" id="CP017248">
    <property type="protein sequence ID" value="AOR35093.1"/>
    <property type="molecule type" value="Genomic_DNA"/>
</dbReference>
<gene>
    <name evidence="2" type="ORF">BFF78_32145</name>
</gene>
<dbReference type="KEGG" id="spun:BFF78_32145"/>
<keyword evidence="3" id="KW-1185">Reference proteome</keyword>
<dbReference type="RefSeq" id="WP_069781632.1">
    <property type="nucleotide sequence ID" value="NZ_CP017248.1"/>
</dbReference>
<evidence type="ECO:0000256" key="1">
    <source>
        <dbReference type="SAM" id="MobiDB-lite"/>
    </source>
</evidence>
<dbReference type="AlphaFoldDB" id="A0A1D7YHL7"/>
<organism evidence="2 3">
    <name type="scientific">Streptomyces fodineus</name>
    <dbReference type="NCBI Taxonomy" id="1904616"/>
    <lineage>
        <taxon>Bacteria</taxon>
        <taxon>Bacillati</taxon>
        <taxon>Actinomycetota</taxon>
        <taxon>Actinomycetes</taxon>
        <taxon>Kitasatosporales</taxon>
        <taxon>Streptomycetaceae</taxon>
        <taxon>Streptomyces</taxon>
    </lineage>
</organism>
<reference evidence="3" key="1">
    <citation type="submission" date="2016-09" db="EMBL/GenBank/DDBJ databases">
        <title>Streptomyces puniciscabiei strain:TW1S1 Genome sequencing and assembly.</title>
        <authorList>
            <person name="Kim M.-K."/>
            <person name="Kim S.B."/>
        </authorList>
    </citation>
    <scope>NUCLEOTIDE SEQUENCE [LARGE SCALE GENOMIC DNA]</scope>
    <source>
        <strain evidence="3">TW1S1</strain>
    </source>
</reference>